<organism evidence="2 3">
    <name type="scientific">Bordetella pseudohinzii</name>
    <dbReference type="NCBI Taxonomy" id="1331258"/>
    <lineage>
        <taxon>Bacteria</taxon>
        <taxon>Pseudomonadati</taxon>
        <taxon>Pseudomonadota</taxon>
        <taxon>Betaproteobacteria</taxon>
        <taxon>Burkholderiales</taxon>
        <taxon>Alcaligenaceae</taxon>
        <taxon>Bordetella</taxon>
    </lineage>
</organism>
<evidence type="ECO:0000313" key="2">
    <source>
        <dbReference type="EMBL" id="CUI76522.1"/>
    </source>
</evidence>
<reference evidence="2 3" key="1">
    <citation type="submission" date="2015-09" db="EMBL/GenBank/DDBJ databases">
        <authorList>
            <person name="Jackson K.R."/>
            <person name="Lunt B.L."/>
            <person name="Fisher J.N.B."/>
            <person name="Gardner A.V."/>
            <person name="Bailey M.E."/>
            <person name="Deus L.M."/>
            <person name="Earl A.S."/>
            <person name="Gibby P.D."/>
            <person name="Hartmann K.A."/>
            <person name="Liu J.E."/>
            <person name="Manci A.M."/>
            <person name="Nielsen D.A."/>
            <person name="Solomon M.B."/>
            <person name="Breakwell D.P."/>
            <person name="Burnett S.H."/>
            <person name="Grose J.H."/>
        </authorList>
    </citation>
    <scope>NUCLEOTIDE SEQUENCE [LARGE SCALE GENOMIC DNA]</scope>
    <source>
        <strain evidence="2 3">2789STDY5608636</strain>
    </source>
</reference>
<dbReference type="EMBL" id="CYTV01000005">
    <property type="protein sequence ID" value="CUI76522.1"/>
    <property type="molecule type" value="Genomic_DNA"/>
</dbReference>
<dbReference type="Proteomes" id="UP000053096">
    <property type="component" value="Unassembled WGS sequence"/>
</dbReference>
<dbReference type="AlphaFoldDB" id="A0A0M7F5W2"/>
<dbReference type="InterPro" id="IPR054191">
    <property type="entry name" value="DUF6896"/>
</dbReference>
<name>A0A0M7F5W2_9BORD</name>
<proteinExistence type="predicted"/>
<evidence type="ECO:0000313" key="3">
    <source>
        <dbReference type="Proteomes" id="UP000053096"/>
    </source>
</evidence>
<sequence>MDGMDKNLTDLIRDYQASVRTAVEIMHKSGIPLPATCSEWIETDVPGSGELEGSIRYLKHGYGCKVWLPSGSIDFDFGRFGEINGFDEWRLISFAGSRMAEYGFETLDAFKESFKTAVQSGSVVYSGYILYYVAGSARSLAIEVRDKFPNDSLPNRDGDHVMALYAHCYLAADLMRMNYEKLWQKYKKNDRLNVNDRVNLRIYLSSWLGYLFETCEGFGKLNMRSLLTDHRPTDFHELIPQADDINGLIKRHWNSLRKFRNNVFHLRSDIKDVVGFFADDGERLAWAAEIHATIAKFLSDYRVLCEVRYVMQGRSSEGQLRSRPRRWQG</sequence>
<dbReference type="Pfam" id="PF21837">
    <property type="entry name" value="DUF6896"/>
    <property type="match status" value="1"/>
</dbReference>
<gene>
    <name evidence="2" type="ORF">ERS370011_02087</name>
</gene>
<accession>A0A0M7F5W2</accession>
<protein>
    <recommendedName>
        <fullName evidence="1">DUF6896 domain-containing protein</fullName>
    </recommendedName>
</protein>
<feature type="domain" description="DUF6896" evidence="1">
    <location>
        <begin position="9"/>
        <end position="132"/>
    </location>
</feature>
<evidence type="ECO:0000259" key="1">
    <source>
        <dbReference type="Pfam" id="PF21837"/>
    </source>
</evidence>